<dbReference type="EMBL" id="UGUW01000004">
    <property type="protein sequence ID" value="SUD60226.1"/>
    <property type="molecule type" value="Genomic_DNA"/>
</dbReference>
<dbReference type="EMBL" id="UGUV01000002">
    <property type="protein sequence ID" value="SUD53410.1"/>
    <property type="molecule type" value="Genomic_DNA"/>
</dbReference>
<reference evidence="3 4" key="1">
    <citation type="submission" date="2018-06" db="EMBL/GenBank/DDBJ databases">
        <authorList>
            <consortium name="Pathogen Informatics"/>
            <person name="Doyle S."/>
        </authorList>
    </citation>
    <scope>NUCLEOTIDE SEQUENCE [LARGE SCALE GENOMIC DNA]</scope>
    <source>
        <strain evidence="1 4">NCTC10692</strain>
        <strain evidence="2 3">NCTC10860</strain>
    </source>
</reference>
<dbReference type="Proteomes" id="UP000255303">
    <property type="component" value="Unassembled WGS sequence"/>
</dbReference>
<evidence type="ECO:0000313" key="1">
    <source>
        <dbReference type="EMBL" id="SUD53410.1"/>
    </source>
</evidence>
<evidence type="ECO:0000313" key="2">
    <source>
        <dbReference type="EMBL" id="SUD60226.1"/>
    </source>
</evidence>
<accession>A0A379K690</accession>
<sequence>MVLSQHRLHEPFYSVLANLVAAAIDNITGKLDTGGVIAIKRLDQKIGEILRLAFP</sequence>
<dbReference type="AlphaFoldDB" id="A0A379JY23"/>
<organism evidence="1 4">
    <name type="scientific">Ectopseudomonas oleovorans</name>
    <name type="common">Pseudomonas oleovorans</name>
    <dbReference type="NCBI Taxonomy" id="301"/>
    <lineage>
        <taxon>Bacteria</taxon>
        <taxon>Pseudomonadati</taxon>
        <taxon>Pseudomonadota</taxon>
        <taxon>Gammaproteobacteria</taxon>
        <taxon>Pseudomonadales</taxon>
        <taxon>Pseudomonadaceae</taxon>
        <taxon>Ectopseudomonas</taxon>
    </lineage>
</organism>
<proteinExistence type="predicted"/>
<name>A0A379JY23_ECTOL</name>
<protein>
    <submittedName>
        <fullName evidence="1">Uncharacterized protein</fullName>
    </submittedName>
</protein>
<accession>A0A379JY23</accession>
<gene>
    <name evidence="1" type="ORF">NCTC10692_03932</name>
    <name evidence="2" type="ORF">NCTC10860_02555</name>
</gene>
<dbReference type="Proteomes" id="UP000254084">
    <property type="component" value="Unassembled WGS sequence"/>
</dbReference>
<evidence type="ECO:0000313" key="3">
    <source>
        <dbReference type="Proteomes" id="UP000254084"/>
    </source>
</evidence>
<evidence type="ECO:0000313" key="4">
    <source>
        <dbReference type="Proteomes" id="UP000255303"/>
    </source>
</evidence>